<gene>
    <name evidence="3" type="ORF">FEE95_00610</name>
</gene>
<evidence type="ECO:0000259" key="2">
    <source>
        <dbReference type="Pfam" id="PF02517"/>
    </source>
</evidence>
<name>A0A5S3PUU4_9FLAO</name>
<evidence type="ECO:0000256" key="1">
    <source>
        <dbReference type="SAM" id="Phobius"/>
    </source>
</evidence>
<organism evidence="3 4">
    <name type="scientific">Maribacter algarum</name>
    <name type="common">ex Zhang et al. 2020</name>
    <dbReference type="NCBI Taxonomy" id="2578118"/>
    <lineage>
        <taxon>Bacteria</taxon>
        <taxon>Pseudomonadati</taxon>
        <taxon>Bacteroidota</taxon>
        <taxon>Flavobacteriia</taxon>
        <taxon>Flavobacteriales</taxon>
        <taxon>Flavobacteriaceae</taxon>
        <taxon>Maribacter</taxon>
    </lineage>
</organism>
<protein>
    <submittedName>
        <fullName evidence="3">CPBP family intramembrane metalloprotease</fullName>
    </submittedName>
</protein>
<dbReference type="GO" id="GO:0006508">
    <property type="term" value="P:proteolysis"/>
    <property type="evidence" value="ECO:0007669"/>
    <property type="project" value="UniProtKB-KW"/>
</dbReference>
<dbReference type="GO" id="GO:0080120">
    <property type="term" value="P:CAAX-box protein maturation"/>
    <property type="evidence" value="ECO:0007669"/>
    <property type="project" value="UniProtKB-ARBA"/>
</dbReference>
<dbReference type="EMBL" id="VATY01000001">
    <property type="protein sequence ID" value="TMM57962.1"/>
    <property type="molecule type" value="Genomic_DNA"/>
</dbReference>
<evidence type="ECO:0000313" key="4">
    <source>
        <dbReference type="Proteomes" id="UP000310314"/>
    </source>
</evidence>
<keyword evidence="1" id="KW-1133">Transmembrane helix</keyword>
<keyword evidence="3" id="KW-0378">Hydrolase</keyword>
<feature type="transmembrane region" description="Helical" evidence="1">
    <location>
        <begin position="144"/>
        <end position="160"/>
    </location>
</feature>
<feature type="transmembrane region" description="Helical" evidence="1">
    <location>
        <begin position="38"/>
        <end position="56"/>
    </location>
</feature>
<dbReference type="AlphaFoldDB" id="A0A5S3PUU4"/>
<dbReference type="PANTHER" id="PTHR39430">
    <property type="entry name" value="MEMBRANE-ASSOCIATED PROTEASE-RELATED"/>
    <property type="match status" value="1"/>
</dbReference>
<keyword evidence="3" id="KW-0482">Metalloprotease</keyword>
<feature type="transmembrane region" description="Helical" evidence="1">
    <location>
        <begin position="12"/>
        <end position="32"/>
    </location>
</feature>
<comment type="caution">
    <text evidence="3">The sequence shown here is derived from an EMBL/GenBank/DDBJ whole genome shotgun (WGS) entry which is preliminary data.</text>
</comment>
<feature type="transmembrane region" description="Helical" evidence="1">
    <location>
        <begin position="238"/>
        <end position="257"/>
    </location>
</feature>
<sequence length="266" mass="30265">MKNQFIQTTSALILPISFMGILFLLSAVSIGLPDKYELGGVMVTGIALFMTFLVLRKDKKTFKDIGYFWERKTPIRFAYGFLIGIVITGFMLFLLVNFSNLQFRQKTNPNILSAVLWLLAFFPLALMEEIIFRGYAFIKINENVGLWPAQILLALLFAWYHDFTGLTFFNQLLGPGIWALIYGIAAVWSKGLALPTGIHMAINVVLALFGQKDDRHAIWNLAYDTEITPILHEQTENVGLVMQMVILLIGIILTECYRRKMIKTRS</sequence>
<dbReference type="InterPro" id="IPR003675">
    <property type="entry name" value="Rce1/LyrA-like_dom"/>
</dbReference>
<dbReference type="Proteomes" id="UP000310314">
    <property type="component" value="Unassembled WGS sequence"/>
</dbReference>
<keyword evidence="1" id="KW-0812">Transmembrane</keyword>
<keyword evidence="1" id="KW-0472">Membrane</keyword>
<dbReference type="GO" id="GO:0008237">
    <property type="term" value="F:metallopeptidase activity"/>
    <property type="evidence" value="ECO:0007669"/>
    <property type="project" value="UniProtKB-KW"/>
</dbReference>
<feature type="domain" description="CAAX prenyl protease 2/Lysostaphin resistance protein A-like" evidence="2">
    <location>
        <begin position="113"/>
        <end position="205"/>
    </location>
</feature>
<dbReference type="OrthoDB" id="324900at2"/>
<dbReference type="RefSeq" id="WP_138655894.1">
    <property type="nucleotide sequence ID" value="NZ_VATY01000001.1"/>
</dbReference>
<feature type="transmembrane region" description="Helical" evidence="1">
    <location>
        <begin position="111"/>
        <end position="132"/>
    </location>
</feature>
<evidence type="ECO:0000313" key="3">
    <source>
        <dbReference type="EMBL" id="TMM57962.1"/>
    </source>
</evidence>
<feature type="transmembrane region" description="Helical" evidence="1">
    <location>
        <begin position="192"/>
        <end position="210"/>
    </location>
</feature>
<feature type="transmembrane region" description="Helical" evidence="1">
    <location>
        <begin position="166"/>
        <end position="185"/>
    </location>
</feature>
<dbReference type="Pfam" id="PF02517">
    <property type="entry name" value="Rce1-like"/>
    <property type="match status" value="1"/>
</dbReference>
<dbReference type="PANTHER" id="PTHR39430:SF1">
    <property type="entry name" value="PROTEASE"/>
    <property type="match status" value="1"/>
</dbReference>
<accession>A0A5S3PUU4</accession>
<reference evidence="3 4" key="1">
    <citation type="submission" date="2019-05" db="EMBL/GenBank/DDBJ databases">
        <authorList>
            <person name="Zhang J.-Y."/>
            <person name="Feg X."/>
            <person name="Du Z.-J."/>
        </authorList>
    </citation>
    <scope>NUCLEOTIDE SEQUENCE [LARGE SCALE GENOMIC DNA]</scope>
    <source>
        <strain evidence="3 4">RZ26</strain>
    </source>
</reference>
<proteinExistence type="predicted"/>
<keyword evidence="4" id="KW-1185">Reference proteome</keyword>
<keyword evidence="3" id="KW-0645">Protease</keyword>
<dbReference type="GO" id="GO:0004175">
    <property type="term" value="F:endopeptidase activity"/>
    <property type="evidence" value="ECO:0007669"/>
    <property type="project" value="UniProtKB-ARBA"/>
</dbReference>
<feature type="transmembrane region" description="Helical" evidence="1">
    <location>
        <begin position="77"/>
        <end position="99"/>
    </location>
</feature>